<protein>
    <submittedName>
        <fullName evidence="1">Uncharacterized protein LOC101463045</fullName>
    </submittedName>
</protein>
<evidence type="ECO:0000313" key="2">
    <source>
        <dbReference type="EnsemblMetazoa" id="ASIC012830-PA"/>
    </source>
</evidence>
<accession>A0A084W3X3</accession>
<organism evidence="1">
    <name type="scientific">Anopheles sinensis</name>
    <name type="common">Mosquito</name>
    <dbReference type="NCBI Taxonomy" id="74873"/>
    <lineage>
        <taxon>Eukaryota</taxon>
        <taxon>Metazoa</taxon>
        <taxon>Ecdysozoa</taxon>
        <taxon>Arthropoda</taxon>
        <taxon>Hexapoda</taxon>
        <taxon>Insecta</taxon>
        <taxon>Pterygota</taxon>
        <taxon>Neoptera</taxon>
        <taxon>Endopterygota</taxon>
        <taxon>Diptera</taxon>
        <taxon>Nematocera</taxon>
        <taxon>Culicoidea</taxon>
        <taxon>Culicidae</taxon>
        <taxon>Anophelinae</taxon>
        <taxon>Anopheles</taxon>
    </lineage>
</organism>
<dbReference type="EMBL" id="KE525295">
    <property type="protein sequence ID" value="KFB44917.1"/>
    <property type="molecule type" value="Genomic_DNA"/>
</dbReference>
<dbReference type="OMA" id="NIENCAG"/>
<dbReference type="AlphaFoldDB" id="A0A084W3X3"/>
<dbReference type="VEuPathDB" id="VectorBase:ASIS012864"/>
<keyword evidence="3" id="KW-1185">Reference proteome</keyword>
<dbReference type="Proteomes" id="UP000030765">
    <property type="component" value="Unassembled WGS sequence"/>
</dbReference>
<name>A0A084W3X3_ANOSI</name>
<gene>
    <name evidence="1" type="ORF">ZHAS_00012830</name>
</gene>
<dbReference type="EMBL" id="ATLV01020194">
    <property type="status" value="NOT_ANNOTATED_CDS"/>
    <property type="molecule type" value="Genomic_DNA"/>
</dbReference>
<dbReference type="OrthoDB" id="8184313at2759"/>
<evidence type="ECO:0000313" key="1">
    <source>
        <dbReference type="EMBL" id="KFB44917.1"/>
    </source>
</evidence>
<sequence length="136" mass="14183">MKITNVENCAGPDGIVTLSDDTTITVNDDCSLSLGGCVKVKGYNTASGQYQVSLNGRRLVGKSVDLCDPTTKNAVIGKIMPGGVCPVGERDICIDPNMKIPVGKMLSMLKGTIVIEAALNHDTGISCIKIEAVASK</sequence>
<proteinExistence type="predicted"/>
<reference evidence="1 3" key="1">
    <citation type="journal article" date="2014" name="BMC Genomics">
        <title>Genome sequence of Anopheles sinensis provides insight into genetics basis of mosquito competence for malaria parasites.</title>
        <authorList>
            <person name="Zhou D."/>
            <person name="Zhang D."/>
            <person name="Ding G."/>
            <person name="Shi L."/>
            <person name="Hou Q."/>
            <person name="Ye Y."/>
            <person name="Xu Y."/>
            <person name="Zhou H."/>
            <person name="Xiong C."/>
            <person name="Li S."/>
            <person name="Yu J."/>
            <person name="Hong S."/>
            <person name="Yu X."/>
            <person name="Zou P."/>
            <person name="Chen C."/>
            <person name="Chang X."/>
            <person name="Wang W."/>
            <person name="Lv Y."/>
            <person name="Sun Y."/>
            <person name="Ma L."/>
            <person name="Shen B."/>
            <person name="Zhu C."/>
        </authorList>
    </citation>
    <scope>NUCLEOTIDE SEQUENCE [LARGE SCALE GENOMIC DNA]</scope>
</reference>
<reference evidence="2" key="2">
    <citation type="submission" date="2020-05" db="UniProtKB">
        <authorList>
            <consortium name="EnsemblMetazoa"/>
        </authorList>
    </citation>
    <scope>IDENTIFICATION</scope>
</reference>
<dbReference type="VEuPathDB" id="VectorBase:ASIC012830"/>
<evidence type="ECO:0000313" key="3">
    <source>
        <dbReference type="Proteomes" id="UP000030765"/>
    </source>
</evidence>
<dbReference type="EnsemblMetazoa" id="ASIC012830-RA">
    <property type="protein sequence ID" value="ASIC012830-PA"/>
    <property type="gene ID" value="ASIC012830"/>
</dbReference>